<keyword evidence="3" id="KW-0964">Secreted</keyword>
<dbReference type="STRING" id="407821.A0A087TET3"/>
<evidence type="ECO:0000256" key="5">
    <source>
        <dbReference type="ARBA" id="ARBA00023157"/>
    </source>
</evidence>
<evidence type="ECO:0000256" key="1">
    <source>
        <dbReference type="ARBA" id="ARBA00004613"/>
    </source>
</evidence>
<reference evidence="8 9" key="1">
    <citation type="submission" date="2013-11" db="EMBL/GenBank/DDBJ databases">
        <title>Genome sequencing of Stegodyphus mimosarum.</title>
        <authorList>
            <person name="Bechsgaard J."/>
        </authorList>
    </citation>
    <scope>NUCLEOTIDE SEQUENCE [LARGE SCALE GENOMIC DNA]</scope>
</reference>
<evidence type="ECO:0000256" key="4">
    <source>
        <dbReference type="ARBA" id="ARBA00022729"/>
    </source>
</evidence>
<dbReference type="OMA" id="FFCWKIP"/>
<dbReference type="Pfam" id="PF02221">
    <property type="entry name" value="E1_DerP2_DerF2"/>
    <property type="match status" value="1"/>
</dbReference>
<proteinExistence type="inferred from homology"/>
<dbReference type="SUPFAM" id="SSF81296">
    <property type="entry name" value="E set domains"/>
    <property type="match status" value="1"/>
</dbReference>
<comment type="subcellular location">
    <subcellularLocation>
        <location evidence="1">Secreted</location>
    </subcellularLocation>
</comment>
<dbReference type="CDD" id="cd00916">
    <property type="entry name" value="Npc2_like"/>
    <property type="match status" value="1"/>
</dbReference>
<evidence type="ECO:0000256" key="2">
    <source>
        <dbReference type="ARBA" id="ARBA00006370"/>
    </source>
</evidence>
<feature type="domain" description="MD-2-related lipid-recognition" evidence="7">
    <location>
        <begin position="20"/>
        <end position="143"/>
    </location>
</feature>
<dbReference type="GO" id="GO:0005576">
    <property type="term" value="C:extracellular region"/>
    <property type="evidence" value="ECO:0007669"/>
    <property type="project" value="UniProtKB-SubCell"/>
</dbReference>
<dbReference type="FunFam" id="2.60.40.770:FF:000001">
    <property type="entry name" value="NPC intracellular cholesterol transporter 2"/>
    <property type="match status" value="1"/>
</dbReference>
<dbReference type="Gene3D" id="2.60.40.770">
    <property type="match status" value="1"/>
</dbReference>
<dbReference type="PANTHER" id="PTHR11306:SF68">
    <property type="entry name" value="NPC INTRACELLULAR CHOLESTEROL TRANSPORTER 2"/>
    <property type="match status" value="1"/>
</dbReference>
<feature type="signal peptide" evidence="6">
    <location>
        <begin position="1"/>
        <end position="17"/>
    </location>
</feature>
<name>A0A087TET3_STEMI</name>
<dbReference type="SMART" id="SM00737">
    <property type="entry name" value="ML"/>
    <property type="match status" value="1"/>
</dbReference>
<accession>A0A087TET3</accession>
<evidence type="ECO:0000313" key="9">
    <source>
        <dbReference type="Proteomes" id="UP000054359"/>
    </source>
</evidence>
<dbReference type="EMBL" id="KK114886">
    <property type="protein sequence ID" value="KFM63622.1"/>
    <property type="molecule type" value="Genomic_DNA"/>
</dbReference>
<protein>
    <submittedName>
        <fullName evidence="8">Epididymal secretory protein E1</fullName>
    </submittedName>
</protein>
<evidence type="ECO:0000259" key="7">
    <source>
        <dbReference type="SMART" id="SM00737"/>
    </source>
</evidence>
<dbReference type="InterPro" id="IPR003172">
    <property type="entry name" value="ML_dom"/>
</dbReference>
<feature type="non-terminal residue" evidence="8">
    <location>
        <position position="146"/>
    </location>
</feature>
<evidence type="ECO:0000313" key="8">
    <source>
        <dbReference type="EMBL" id="KFM63622.1"/>
    </source>
</evidence>
<feature type="chain" id="PRO_5001829587" evidence="6">
    <location>
        <begin position="18"/>
        <end position="146"/>
    </location>
</feature>
<dbReference type="GO" id="GO:0015485">
    <property type="term" value="F:cholesterol binding"/>
    <property type="evidence" value="ECO:0007669"/>
    <property type="project" value="TreeGrafter"/>
</dbReference>
<keyword evidence="4 6" id="KW-0732">Signal</keyword>
<comment type="similarity">
    <text evidence="2">Belongs to the NPC2 family.</text>
</comment>
<dbReference type="Proteomes" id="UP000054359">
    <property type="component" value="Unassembled WGS sequence"/>
</dbReference>
<dbReference type="InterPro" id="IPR039670">
    <property type="entry name" value="NPC2-like"/>
</dbReference>
<evidence type="ECO:0000256" key="3">
    <source>
        <dbReference type="ARBA" id="ARBA00022525"/>
    </source>
</evidence>
<evidence type="ECO:0000256" key="6">
    <source>
        <dbReference type="SAM" id="SignalP"/>
    </source>
</evidence>
<dbReference type="GO" id="GO:0032367">
    <property type="term" value="P:intracellular cholesterol transport"/>
    <property type="evidence" value="ECO:0007669"/>
    <property type="project" value="InterPro"/>
</dbReference>
<dbReference type="PANTHER" id="PTHR11306">
    <property type="entry name" value="NIEMANN PICK TYPE C2 PROTEIN NPC2-RELATED"/>
    <property type="match status" value="1"/>
</dbReference>
<dbReference type="OrthoDB" id="4937502at2759"/>
<dbReference type="InterPro" id="IPR014756">
    <property type="entry name" value="Ig_E-set"/>
</dbReference>
<organism evidence="8 9">
    <name type="scientific">Stegodyphus mimosarum</name>
    <name type="common">African social velvet spider</name>
    <dbReference type="NCBI Taxonomy" id="407821"/>
    <lineage>
        <taxon>Eukaryota</taxon>
        <taxon>Metazoa</taxon>
        <taxon>Ecdysozoa</taxon>
        <taxon>Arthropoda</taxon>
        <taxon>Chelicerata</taxon>
        <taxon>Arachnida</taxon>
        <taxon>Araneae</taxon>
        <taxon>Araneomorphae</taxon>
        <taxon>Entelegynae</taxon>
        <taxon>Eresoidea</taxon>
        <taxon>Eresidae</taxon>
        <taxon>Stegodyphus</taxon>
    </lineage>
</organism>
<keyword evidence="9" id="KW-1185">Reference proteome</keyword>
<gene>
    <name evidence="8" type="ORF">X975_19959</name>
</gene>
<sequence>MIAWIFLSAALCSQAWGLKYTDCGSKTGKVLDVQMTGCEESDVCELKRGETYTYTILFESLTDSESVRTVVHGTVNGISMPYPVPNPDACESGNLDCPLETGKQYSYLREVEIRNTYPSMKADVKYELRDAKKENLVCVAFPVKIV</sequence>
<keyword evidence="5" id="KW-1015">Disulfide bond</keyword>
<dbReference type="GO" id="GO:0033344">
    <property type="term" value="P:cholesterol efflux"/>
    <property type="evidence" value="ECO:0007669"/>
    <property type="project" value="TreeGrafter"/>
</dbReference>
<dbReference type="AlphaFoldDB" id="A0A087TET3"/>
<dbReference type="InterPro" id="IPR033916">
    <property type="entry name" value="ML_Npc2-like"/>
</dbReference>